<reference evidence="1" key="1">
    <citation type="journal article" date="2021" name="Vet Sci">
        <title>O-Serogroups and Pathovirotypes of Escherichia coli Isolated from Post-Weaning Piglets Showing Diarrhoea and/or Oedema in South Korea.</title>
        <authorList>
            <person name="Byun J.W."/>
            <person name="Moon B.Y."/>
            <person name="Do K.H."/>
            <person name="Lee K."/>
            <person name="Lee H.Y."/>
            <person name="Kim W.I."/>
            <person name="So B."/>
            <person name="Lee W.K."/>
        </authorList>
    </citation>
    <scope>NUCLEOTIDE SEQUENCE</scope>
    <source>
        <strain evidence="1">84/14</strain>
    </source>
</reference>
<protein>
    <submittedName>
        <fullName evidence="1">Uncharacterized protein</fullName>
    </submittedName>
</protein>
<dbReference type="EMBL" id="JAPQFC010000353">
    <property type="protein sequence ID" value="MCY6524837.1"/>
    <property type="molecule type" value="Genomic_DNA"/>
</dbReference>
<sequence length="71" mass="8015">ITTQEQFLVKEGDAIQSKELICEATVETIEPCNFQTNNLCINAGIISNDEVLKKCHKEIELLEYFVGKLTI</sequence>
<name>A0A9Q4H7B3_ACTPL</name>
<dbReference type="AlphaFoldDB" id="A0A9Q4H7B3"/>
<feature type="non-terminal residue" evidence="1">
    <location>
        <position position="1"/>
    </location>
</feature>
<comment type="caution">
    <text evidence="1">The sequence shown here is derived from an EMBL/GenBank/DDBJ whole genome shotgun (WGS) entry which is preliminary data.</text>
</comment>
<accession>A0A9Q4H7B3</accession>
<dbReference type="RefSeq" id="WP_267991965.1">
    <property type="nucleotide sequence ID" value="NZ_JAPQFC010000353.1"/>
</dbReference>
<gene>
    <name evidence="1" type="ORF">OYG11_11550</name>
</gene>
<proteinExistence type="predicted"/>
<organism evidence="1 2">
    <name type="scientific">Actinobacillus pleuropneumoniae</name>
    <name type="common">Haemophilus pleuropneumoniae</name>
    <dbReference type="NCBI Taxonomy" id="715"/>
    <lineage>
        <taxon>Bacteria</taxon>
        <taxon>Pseudomonadati</taxon>
        <taxon>Pseudomonadota</taxon>
        <taxon>Gammaproteobacteria</taxon>
        <taxon>Pasteurellales</taxon>
        <taxon>Pasteurellaceae</taxon>
        <taxon>Actinobacillus</taxon>
    </lineage>
</organism>
<evidence type="ECO:0000313" key="2">
    <source>
        <dbReference type="Proteomes" id="UP001077788"/>
    </source>
</evidence>
<dbReference type="Proteomes" id="UP001077788">
    <property type="component" value="Unassembled WGS sequence"/>
</dbReference>
<reference evidence="1" key="2">
    <citation type="submission" date="2022-12" db="EMBL/GenBank/DDBJ databases">
        <authorList>
            <person name="Kardos G."/>
            <person name="Sarkozi R."/>
            <person name="Laczko L."/>
            <person name="Marton S."/>
            <person name="Makrai L."/>
            <person name="Banyai K."/>
            <person name="Fodor L."/>
        </authorList>
    </citation>
    <scope>NUCLEOTIDE SEQUENCE</scope>
    <source>
        <strain evidence="1">84/14</strain>
    </source>
</reference>
<evidence type="ECO:0000313" key="1">
    <source>
        <dbReference type="EMBL" id="MCY6524837.1"/>
    </source>
</evidence>